<dbReference type="Gene3D" id="3.90.1530.30">
    <property type="match status" value="1"/>
</dbReference>
<dbReference type="NCBIfam" id="TIGR00180">
    <property type="entry name" value="parB_part"/>
    <property type="match status" value="1"/>
</dbReference>
<dbReference type="PANTHER" id="PTHR33375">
    <property type="entry name" value="CHROMOSOME-PARTITIONING PROTEIN PARB-RELATED"/>
    <property type="match status" value="1"/>
</dbReference>
<dbReference type="SUPFAM" id="SSF110849">
    <property type="entry name" value="ParB/Sulfiredoxin"/>
    <property type="match status" value="1"/>
</dbReference>
<dbReference type="CDD" id="cd16393">
    <property type="entry name" value="SPO0J_N"/>
    <property type="match status" value="1"/>
</dbReference>
<gene>
    <name evidence="4" type="ORF">QRO08_16785</name>
</gene>
<feature type="compositionally biased region" description="Low complexity" evidence="2">
    <location>
        <begin position="675"/>
        <end position="690"/>
    </location>
</feature>
<name>A0ABY9AKL0_PARCI</name>
<keyword evidence="5" id="KW-1185">Reference proteome</keyword>
<evidence type="ECO:0000313" key="5">
    <source>
        <dbReference type="Proteomes" id="UP001242732"/>
    </source>
</evidence>
<dbReference type="SMART" id="SM00470">
    <property type="entry name" value="ParB"/>
    <property type="match status" value="1"/>
</dbReference>
<dbReference type="Gene3D" id="1.10.10.2830">
    <property type="match status" value="1"/>
</dbReference>
<protein>
    <submittedName>
        <fullName evidence="4">ParB/RepB/Spo0J family partition protein</fullName>
    </submittedName>
</protein>
<proteinExistence type="inferred from homology"/>
<evidence type="ECO:0000256" key="2">
    <source>
        <dbReference type="SAM" id="MobiDB-lite"/>
    </source>
</evidence>
<feature type="compositionally biased region" description="Basic and acidic residues" evidence="2">
    <location>
        <begin position="552"/>
        <end position="573"/>
    </location>
</feature>
<evidence type="ECO:0000313" key="4">
    <source>
        <dbReference type="EMBL" id="WIY47485.1"/>
    </source>
</evidence>
<comment type="similarity">
    <text evidence="1">Belongs to the ParB family.</text>
</comment>
<organism evidence="4 5">
    <name type="scientific">Paracidovorax citrulli</name>
    <name type="common">Acidovorax citrulli</name>
    <dbReference type="NCBI Taxonomy" id="80869"/>
    <lineage>
        <taxon>Bacteria</taxon>
        <taxon>Pseudomonadati</taxon>
        <taxon>Pseudomonadota</taxon>
        <taxon>Betaproteobacteria</taxon>
        <taxon>Burkholderiales</taxon>
        <taxon>Comamonadaceae</taxon>
        <taxon>Paracidovorax</taxon>
    </lineage>
</organism>
<dbReference type="Pfam" id="PF02195">
    <property type="entry name" value="ParB_N"/>
    <property type="match status" value="1"/>
</dbReference>
<dbReference type="SUPFAM" id="SSF109709">
    <property type="entry name" value="KorB DNA-binding domain-like"/>
    <property type="match status" value="1"/>
</dbReference>
<feature type="region of interest" description="Disordered" evidence="2">
    <location>
        <begin position="552"/>
        <end position="618"/>
    </location>
</feature>
<dbReference type="InterPro" id="IPR036086">
    <property type="entry name" value="ParB/Sulfiredoxin_sf"/>
</dbReference>
<dbReference type="InterPro" id="IPR041468">
    <property type="entry name" value="HTH_ParB/Spo0J"/>
</dbReference>
<dbReference type="EMBL" id="CP127363">
    <property type="protein sequence ID" value="WIY47485.1"/>
    <property type="molecule type" value="Genomic_DNA"/>
</dbReference>
<reference evidence="4 5" key="1">
    <citation type="submission" date="2023-06" db="EMBL/GenBank/DDBJ databases">
        <authorList>
            <person name="Ham H."/>
            <person name="Park D.S."/>
        </authorList>
    </citation>
    <scope>NUCLEOTIDE SEQUENCE [LARGE SCALE GENOMIC DNA]</scope>
    <source>
        <strain evidence="4 5">KACC 17005</strain>
    </source>
</reference>
<feature type="domain" description="ParB-like N-terminal" evidence="3">
    <location>
        <begin position="23"/>
        <end position="140"/>
    </location>
</feature>
<sequence>MATDQNDSVTVALPTPGAGPQMRMVAVSSIVASLTNPRKVFKQEPLQELADSIKASGVHQPILLRPLPAARVAETSRAARTSAPAWPFATTNKGEPIEYELVAGERRWRACQLADVGEIPAMIRDLTDAQTLEVQVIENLQREDVTPLEEAEGYEVLMRTSELNADQVGAKIGKSRSYVYARLKVLDLCSQAREALREGKIDFSRGLLLARIPDEKLQLEALKFCTATNWQGEAPSYRACAAHVQQNYMLKLGDARFKITDASLVPTAGSCRECSKRTGAHPELFEDVSGADVCTDPGCYREKEEAFAARQKADALEQGLTIIEGREAKALMPHSYSSRVEGYLRLDDKMDSPTDKPLRRLIGKAMEAAGVRPTLVANPHKAGELVAVLSPDQVAPLLAAAGHQELADGEQKKIESDARAEKEKAAAARKDAYESAWRWNVMLASWRSIQDKALQPTDEVLRAVVEHYVGLLNVDQCKALCKVLELGKVAPKEGVSQWAETAEPGAALMLLLAYRDSAYHAWAERYSQDRGLNKNNTLRQIASIAGVDVERVQRETKESQKQKVKAEAEREAAKAAAQKTASTPPPAAQASATRAKGKPTKAPAARGQAPAPKATAREASAAIAAGLAALEAEGRPPAAQADQAPPPAAAISPLMAWPFPKARVEKAPAAPSNEAQAVPDGQPAAGAAPGTGDGASSEAHDVAPTAQGDDALPVADAQAAAAPSGEDGADVGTQGAAATWAAGQLVRVKEGLKGPSGKVRKISGRVCLVERGGASLVLRWGPRRDEMAVDVSADDVEAYTADPIVGKRVRVMRAGLMEDRRKFLWRHGTVRACREDGWDINFHDPKGGLVQSKIFDTDELESIE</sequence>
<feature type="region of interest" description="Disordered" evidence="2">
    <location>
        <begin position="665"/>
        <end position="707"/>
    </location>
</feature>
<dbReference type="InterPro" id="IPR050336">
    <property type="entry name" value="Chromosome_partition/occlusion"/>
</dbReference>
<evidence type="ECO:0000256" key="1">
    <source>
        <dbReference type="ARBA" id="ARBA00006295"/>
    </source>
</evidence>
<dbReference type="Proteomes" id="UP001242732">
    <property type="component" value="Chromosome"/>
</dbReference>
<dbReference type="InterPro" id="IPR004437">
    <property type="entry name" value="ParB/RepB/Spo0J"/>
</dbReference>
<accession>A0ABY9AKL0</accession>
<dbReference type="RefSeq" id="WP_011794736.1">
    <property type="nucleotide sequence ID" value="NZ_CP023687.1"/>
</dbReference>
<dbReference type="InterPro" id="IPR003115">
    <property type="entry name" value="ParB_N"/>
</dbReference>
<evidence type="ECO:0000259" key="3">
    <source>
        <dbReference type="SMART" id="SM00470"/>
    </source>
</evidence>
<dbReference type="PANTHER" id="PTHR33375:SF7">
    <property type="entry name" value="CHROMOSOME 2-PARTITIONING PROTEIN PARB-RELATED"/>
    <property type="match status" value="1"/>
</dbReference>
<feature type="compositionally biased region" description="Low complexity" evidence="2">
    <location>
        <begin position="574"/>
        <end position="594"/>
    </location>
</feature>
<dbReference type="Pfam" id="PF17762">
    <property type="entry name" value="HTH_ParB"/>
    <property type="match status" value="1"/>
</dbReference>